<dbReference type="GO" id="GO:0008903">
    <property type="term" value="F:hydroxypyruvate isomerase activity"/>
    <property type="evidence" value="ECO:0007669"/>
    <property type="project" value="UniProtKB-EC"/>
</dbReference>
<dbReference type="EMBL" id="CP007493">
    <property type="protein sequence ID" value="AJB41286.1"/>
    <property type="molecule type" value="Genomic_DNA"/>
</dbReference>
<organism evidence="2 3">
    <name type="scientific">Thermofilum adornatum 1505</name>
    <dbReference type="NCBI Taxonomy" id="697581"/>
    <lineage>
        <taxon>Archaea</taxon>
        <taxon>Thermoproteota</taxon>
        <taxon>Thermoprotei</taxon>
        <taxon>Thermofilales</taxon>
        <taxon>Thermofilaceae</taxon>
        <taxon>Thermofilum</taxon>
    </lineage>
</organism>
<dbReference type="PANTHER" id="PTHR12110:SF21">
    <property type="entry name" value="XYLOSE ISOMERASE-LIKE TIM BARREL DOMAIN-CONTAINING PROTEIN"/>
    <property type="match status" value="1"/>
</dbReference>
<reference evidence="3" key="1">
    <citation type="book" date="2010" name="EXTREMOPHILES" publisher="0:0-0">
        <title>Complete genome sequences of ten hyperthermophilic archaea reveal their metabolic capabilities and possible ecological roles.</title>
        <editorList>
            <person name="?"/>
        </editorList>
        <authorList>
            <person name="Ravin N.V."/>
            <person name="Mardanov A.V."/>
            <person name="Bonch-Osmolovskaya E.A."/>
            <person name="Skryabin K.G."/>
        </authorList>
    </citation>
    <scope>NUCLEOTIDE SEQUENCE [LARGE SCALE GENOMIC DNA]</scope>
    <source>
        <strain evidence="3">1505</strain>
    </source>
</reference>
<dbReference type="SUPFAM" id="SSF51658">
    <property type="entry name" value="Xylose isomerase-like"/>
    <property type="match status" value="1"/>
</dbReference>
<name>A0A3G1A4D4_9CREN</name>
<keyword evidence="2" id="KW-0413">Isomerase</keyword>
<dbReference type="PANTHER" id="PTHR12110">
    <property type="entry name" value="HYDROXYPYRUVATE ISOMERASE"/>
    <property type="match status" value="1"/>
</dbReference>
<dbReference type="AlphaFoldDB" id="A0A3G1A4D4"/>
<dbReference type="KEGG" id="tcb:TCARB_0210"/>
<dbReference type="EC" id="5.3.1.22" evidence="2"/>
<dbReference type="InterPro" id="IPR050312">
    <property type="entry name" value="IolE/XylAMocC-like"/>
</dbReference>
<protein>
    <submittedName>
        <fullName evidence="2">Xylose isomerase</fullName>
        <ecNumber evidence="2">5.3.1.22</ecNumber>
    </submittedName>
</protein>
<dbReference type="RefSeq" id="WP_052886437.1">
    <property type="nucleotide sequence ID" value="NZ_CP007493.1"/>
</dbReference>
<gene>
    <name evidence="2" type="ORF">TCARB_0210</name>
</gene>
<dbReference type="Proteomes" id="UP000266720">
    <property type="component" value="Chromosome"/>
</dbReference>
<evidence type="ECO:0000313" key="2">
    <source>
        <dbReference type="EMBL" id="AJB41286.1"/>
    </source>
</evidence>
<dbReference type="GeneID" id="25405669"/>
<dbReference type="InterPro" id="IPR013022">
    <property type="entry name" value="Xyl_isomerase-like_TIM-brl"/>
</dbReference>
<feature type="domain" description="Xylose isomerase-like TIM barrel" evidence="1">
    <location>
        <begin position="86"/>
        <end position="286"/>
    </location>
</feature>
<dbReference type="Pfam" id="PF01261">
    <property type="entry name" value="AP_endonuc_2"/>
    <property type="match status" value="1"/>
</dbReference>
<accession>A0A3G1A4D4</accession>
<evidence type="ECO:0000313" key="3">
    <source>
        <dbReference type="Proteomes" id="UP000266720"/>
    </source>
</evidence>
<proteinExistence type="predicted"/>
<sequence>MFAVYFAKGKTAFTAHFPWRVSIVAFMANPPVLKEDVPALKETFSALTSDGFFDMIEVQALSQEAWQAVSPILSLSTVEVAFGVQPLVLMQGYNPSSLKEEERKRAVAKLVEVVRTAASRGVTKVAFSSGPDPGPENREAARDSLVKSLKEITAEAKKLGVTIILETFDRDWDKKQLIGPIREAVEVAKEVKADFDNFGLLWDLSHGPMLNEKPGDIKVAKDYLAHIHIGCTKKLPDGRLVDWHPGFYRPGAINGVNEVADLLKVLLEINYGGAIGFEVKPEEGQHWLETVQAAKGVLYSAYHKVLGEMIHG</sequence>
<dbReference type="Gene3D" id="3.20.20.150">
    <property type="entry name" value="Divalent-metal-dependent TIM barrel enzymes"/>
    <property type="match status" value="1"/>
</dbReference>
<evidence type="ECO:0000259" key="1">
    <source>
        <dbReference type="Pfam" id="PF01261"/>
    </source>
</evidence>
<dbReference type="InterPro" id="IPR036237">
    <property type="entry name" value="Xyl_isomerase-like_sf"/>
</dbReference>
<dbReference type="STRING" id="697581.TCARB_0210"/>